<evidence type="ECO:0000313" key="1">
    <source>
        <dbReference type="EMBL" id="OLF49059.1"/>
    </source>
</evidence>
<keyword evidence="3" id="KW-1185">Reference proteome</keyword>
<reference evidence="2 4" key="3">
    <citation type="submission" date="2018-06" db="EMBL/GenBank/DDBJ databases">
        <authorList>
            <consortium name="Pathogen Informatics"/>
            <person name="Doyle S."/>
        </authorList>
    </citation>
    <scope>NUCLEOTIDE SEQUENCE [LARGE SCALE GENOMIC DNA]</scope>
    <source>
        <strain evidence="2 4">NCTC12957</strain>
    </source>
</reference>
<accession>A0A1Q8EB80</accession>
<evidence type="ECO:0000313" key="2">
    <source>
        <dbReference type="EMBL" id="SUN41059.1"/>
    </source>
</evidence>
<dbReference type="Proteomes" id="UP000186437">
    <property type="component" value="Unassembled WGS sequence"/>
</dbReference>
<evidence type="ECO:0000313" key="4">
    <source>
        <dbReference type="Proteomes" id="UP000255213"/>
    </source>
</evidence>
<organism evidence="1 3">
    <name type="scientific">Streptococcus acidominimus</name>
    <dbReference type="NCBI Taxonomy" id="1326"/>
    <lineage>
        <taxon>Bacteria</taxon>
        <taxon>Bacillati</taxon>
        <taxon>Bacillota</taxon>
        <taxon>Bacilli</taxon>
        <taxon>Lactobacillales</taxon>
        <taxon>Streptococcaceae</taxon>
        <taxon>Streptococcus</taxon>
    </lineage>
</organism>
<gene>
    <name evidence="1" type="ORF">BU200_09405</name>
    <name evidence="2" type="ORF">NCTC12957_02270</name>
</gene>
<dbReference type="RefSeq" id="WP_075099905.1">
    <property type="nucleotide sequence ID" value="NZ_MSJL01000058.1"/>
</dbReference>
<sequence>MEKPTETLLTVKQLEELALSLLAIKDSLELHKAGADTLYSLRKLDTEFFQYHAGQFLGAIFETLNNEISAIDEVASKLFEAIEKKKLEGTL</sequence>
<reference evidence="1" key="1">
    <citation type="submission" date="2016-12" db="EMBL/GenBank/DDBJ databases">
        <authorList>
            <person name="Song W.-J."/>
            <person name="Kurnit D.M."/>
        </authorList>
    </citation>
    <scope>NUCLEOTIDE SEQUENCE [LARGE SCALE GENOMIC DNA]</scope>
    <source>
        <strain evidence="1">ATCC 51725</strain>
    </source>
</reference>
<dbReference type="Proteomes" id="UP000255213">
    <property type="component" value="Unassembled WGS sequence"/>
</dbReference>
<dbReference type="EMBL" id="UHEN01000003">
    <property type="protein sequence ID" value="SUN41059.1"/>
    <property type="molecule type" value="Genomic_DNA"/>
</dbReference>
<dbReference type="EMBL" id="MSJL01000058">
    <property type="protein sequence ID" value="OLF49059.1"/>
    <property type="molecule type" value="Genomic_DNA"/>
</dbReference>
<protein>
    <submittedName>
        <fullName evidence="1">Uncharacterized protein</fullName>
    </submittedName>
</protein>
<name>A0A1Q8EB80_STRAI</name>
<dbReference type="AlphaFoldDB" id="A0A1Q8EB80"/>
<evidence type="ECO:0000313" key="3">
    <source>
        <dbReference type="Proteomes" id="UP000186437"/>
    </source>
</evidence>
<reference evidence="3" key="2">
    <citation type="submission" date="2016-12" db="EMBL/GenBank/DDBJ databases">
        <authorList>
            <person name="Gulvik C.A."/>
        </authorList>
    </citation>
    <scope>NUCLEOTIDE SEQUENCE [LARGE SCALE GENOMIC DNA]</scope>
    <source>
        <strain evidence="3">ATCC 51725</strain>
    </source>
</reference>
<proteinExistence type="predicted"/>